<dbReference type="GO" id="GO:0016491">
    <property type="term" value="F:oxidoreductase activity"/>
    <property type="evidence" value="ECO:0007669"/>
    <property type="project" value="InterPro"/>
</dbReference>
<organism evidence="2 3">
    <name type="scientific">Candidatus Muproteobacteria bacterium RBG_16_62_13</name>
    <dbReference type="NCBI Taxonomy" id="1817756"/>
    <lineage>
        <taxon>Bacteria</taxon>
        <taxon>Pseudomonadati</taxon>
        <taxon>Pseudomonadota</taxon>
        <taxon>Candidatus Muproteobacteria</taxon>
    </lineage>
</organism>
<protein>
    <recommendedName>
        <fullName evidence="1">TRASH domain-containing protein</fullName>
    </recommendedName>
</protein>
<proteinExistence type="predicted"/>
<feature type="domain" description="TRASH" evidence="1">
    <location>
        <begin position="48"/>
        <end position="86"/>
    </location>
</feature>
<dbReference type="Gene3D" id="1.10.620.20">
    <property type="entry name" value="Ribonucleotide Reductase, subunit A"/>
    <property type="match status" value="1"/>
</dbReference>
<sequence>MDSESLKSLGWLLLWGAAFFAMMRFGCGAHGAGGHGGHGRAGAGGTRDPVCGMEVNPHSAAASFAHGGQTYYFCSVACHDRFAREPEKYLAPAGQGGHHG</sequence>
<reference evidence="2 3" key="1">
    <citation type="journal article" date="2016" name="Nat. Commun.">
        <title>Thousands of microbial genomes shed light on interconnected biogeochemical processes in an aquifer system.</title>
        <authorList>
            <person name="Anantharaman K."/>
            <person name="Brown C.T."/>
            <person name="Hug L.A."/>
            <person name="Sharon I."/>
            <person name="Castelle C.J."/>
            <person name="Probst A.J."/>
            <person name="Thomas B.C."/>
            <person name="Singh A."/>
            <person name="Wilkins M.J."/>
            <person name="Karaoz U."/>
            <person name="Brodie E.L."/>
            <person name="Williams K.H."/>
            <person name="Hubbard S.S."/>
            <person name="Banfield J.F."/>
        </authorList>
    </citation>
    <scope>NUCLEOTIDE SEQUENCE [LARGE SCALE GENOMIC DNA]</scope>
</reference>
<dbReference type="InterPro" id="IPR011017">
    <property type="entry name" value="TRASH_dom"/>
</dbReference>
<dbReference type="SMART" id="SM00746">
    <property type="entry name" value="TRASH"/>
    <property type="match status" value="1"/>
</dbReference>
<dbReference type="Proteomes" id="UP000178379">
    <property type="component" value="Unassembled WGS sequence"/>
</dbReference>
<name>A0A1F6T3W5_9PROT</name>
<evidence type="ECO:0000313" key="3">
    <source>
        <dbReference type="Proteomes" id="UP000178379"/>
    </source>
</evidence>
<dbReference type="EMBL" id="MFSQ01000080">
    <property type="protein sequence ID" value="OGI39823.1"/>
    <property type="molecule type" value="Genomic_DNA"/>
</dbReference>
<evidence type="ECO:0000259" key="1">
    <source>
        <dbReference type="SMART" id="SM00746"/>
    </source>
</evidence>
<dbReference type="InterPro" id="IPR012348">
    <property type="entry name" value="RNR-like"/>
</dbReference>
<gene>
    <name evidence="2" type="ORF">A2140_03260</name>
</gene>
<accession>A0A1F6T3W5</accession>
<dbReference type="SUPFAM" id="SSF47240">
    <property type="entry name" value="Ferritin-like"/>
    <property type="match status" value="1"/>
</dbReference>
<dbReference type="STRING" id="1817756.A2140_03260"/>
<evidence type="ECO:0000313" key="2">
    <source>
        <dbReference type="EMBL" id="OGI39823.1"/>
    </source>
</evidence>
<dbReference type="Pfam" id="PF04945">
    <property type="entry name" value="YHS"/>
    <property type="match status" value="1"/>
</dbReference>
<dbReference type="InterPro" id="IPR009078">
    <property type="entry name" value="Ferritin-like_SF"/>
</dbReference>
<dbReference type="AlphaFoldDB" id="A0A1F6T3W5"/>
<dbReference type="InterPro" id="IPR007029">
    <property type="entry name" value="YHS_dom"/>
</dbReference>
<comment type="caution">
    <text evidence="2">The sequence shown here is derived from an EMBL/GenBank/DDBJ whole genome shotgun (WGS) entry which is preliminary data.</text>
</comment>